<dbReference type="EMBL" id="GGEC01074225">
    <property type="protein sequence ID" value="MBX54709.1"/>
    <property type="molecule type" value="Transcribed_RNA"/>
</dbReference>
<sequence length="42" mass="4873">MEDVSCYIWLWGGQRIIATLVLSTFYFSISIGVVQLLLLFEF</sequence>
<evidence type="ECO:0000313" key="2">
    <source>
        <dbReference type="EMBL" id="MBX54709.1"/>
    </source>
</evidence>
<proteinExistence type="predicted"/>
<organism evidence="2">
    <name type="scientific">Rhizophora mucronata</name>
    <name type="common">Asiatic mangrove</name>
    <dbReference type="NCBI Taxonomy" id="61149"/>
    <lineage>
        <taxon>Eukaryota</taxon>
        <taxon>Viridiplantae</taxon>
        <taxon>Streptophyta</taxon>
        <taxon>Embryophyta</taxon>
        <taxon>Tracheophyta</taxon>
        <taxon>Spermatophyta</taxon>
        <taxon>Magnoliopsida</taxon>
        <taxon>eudicotyledons</taxon>
        <taxon>Gunneridae</taxon>
        <taxon>Pentapetalae</taxon>
        <taxon>rosids</taxon>
        <taxon>fabids</taxon>
        <taxon>Malpighiales</taxon>
        <taxon>Rhizophoraceae</taxon>
        <taxon>Rhizophora</taxon>
    </lineage>
</organism>
<dbReference type="AlphaFoldDB" id="A0A2P2PJ69"/>
<keyword evidence="1" id="KW-0472">Membrane</keyword>
<name>A0A2P2PJ69_RHIMU</name>
<keyword evidence="1" id="KW-1133">Transmembrane helix</keyword>
<reference evidence="2" key="1">
    <citation type="submission" date="2018-02" db="EMBL/GenBank/DDBJ databases">
        <title>Rhizophora mucronata_Transcriptome.</title>
        <authorList>
            <person name="Meera S.P."/>
            <person name="Sreeshan A."/>
            <person name="Augustine A."/>
        </authorList>
    </citation>
    <scope>NUCLEOTIDE SEQUENCE</scope>
    <source>
        <tissue evidence="2">Leaf</tissue>
    </source>
</reference>
<accession>A0A2P2PJ69</accession>
<keyword evidence="1" id="KW-0812">Transmembrane</keyword>
<protein>
    <submittedName>
        <fullName evidence="2">Uncharacterized protein</fullName>
    </submittedName>
</protein>
<feature type="transmembrane region" description="Helical" evidence="1">
    <location>
        <begin position="16"/>
        <end position="40"/>
    </location>
</feature>
<evidence type="ECO:0000256" key="1">
    <source>
        <dbReference type="SAM" id="Phobius"/>
    </source>
</evidence>